<feature type="region of interest" description="Disordered" evidence="2">
    <location>
        <begin position="903"/>
        <end position="926"/>
    </location>
</feature>
<feature type="compositionally biased region" description="Acidic residues" evidence="2">
    <location>
        <begin position="1880"/>
        <end position="1890"/>
    </location>
</feature>
<dbReference type="GO" id="GO:0034451">
    <property type="term" value="C:centriolar satellite"/>
    <property type="evidence" value="ECO:0007669"/>
    <property type="project" value="TreeGrafter"/>
</dbReference>
<dbReference type="GO" id="GO:0071539">
    <property type="term" value="P:protein localization to centrosome"/>
    <property type="evidence" value="ECO:0007669"/>
    <property type="project" value="InterPro"/>
</dbReference>
<gene>
    <name evidence="4" type="primary">PCM1</name>
</gene>
<reference evidence="4" key="1">
    <citation type="submission" date="2019-03" db="UniProtKB">
        <authorList>
            <consortium name="Ensembl"/>
        </authorList>
    </citation>
    <scope>IDENTIFICATION</scope>
</reference>
<feature type="compositionally biased region" description="Basic residues" evidence="2">
    <location>
        <begin position="1405"/>
        <end position="1417"/>
    </location>
</feature>
<feature type="region of interest" description="Disordered" evidence="2">
    <location>
        <begin position="805"/>
        <end position="833"/>
    </location>
</feature>
<feature type="compositionally biased region" description="Polar residues" evidence="2">
    <location>
        <begin position="1930"/>
        <end position="1939"/>
    </location>
</feature>
<sequence length="2138" mass="240138">MATGGGPFEEGVNDQDLPNWSNEGVDDRLNNMDWGGQQKKANKSSEKNKKKFGVESDKRVANDISPESSPGVGRRRTKTPHSFPHSRYVTQMSVPEQAELEKLKQRINFSDLDQRSIGSDSQGRATAANNKRQLSENRKPFNFLPMQINTNKGKDAAISPPKREMTGSAQCKELFASALSNDLLQNCQVSEEDGRGEPAMESSQIVSRLVQIRDYITKASSMREDLVEKNERSANVERLTHLIDHLKEQEKSYMKFLQKILARENEEEDVRTIDSAVGSGSVAESTSLNIDVQSEASDTTEASFSLRIRPCIEDKLGNSASQEQVSDIDVTTSPKGKGDRTPQNDRELRPNRKYSRKRGFPSKAGDPQQEPMEEIENLKKQHDLLKRMLQQQEQLRALQGRQAALLALQHKAEQAIAVMDDSVVTETTGSLSGVSITSELNEELNDLIQHFHNQLRDSQPPTVPDNRRQAESLSLTREVSQSRNPSVSEHLPDEKVQLFSKMRVLQEKKQKMDKLLGELHTLRDQHLNNSSFVPSTASPQRSVDQRSTTSGPSAPIGLAPVVNGESNSFTSSVPYPAASLISQNESENEGHLNPTEKLQKLNEVRKRLNELRELVHYYEQTSDMMTDAVNENTKDEETEESEYDSEHENSEPVTNIRNPQVAATWNEVNSNSNAQCVSNNREGRSVNSNCEINNRSAANIRALNMPPALDCHYNREGEQGIHGTQDEDDEEEEEEAEDEGVSGASLTSHRSSLVDEAPEDAEFEQKINRLMAAKQKLRQLQDLVAMVQDDDAADHAVISTNTSNLDDFYPAEEDNKQNANNTRGNANKTQKDAGINEKAREKFYEAKLQQQQRELKQLQEERKKLIEIQEKIQALQKACPDLQLSATSAGNCPTKKYIPAVTSTPAVNGNETSTSKSGCEPEDSSVVDNELWSEMRRHEMLREELRQRRKQLEALMAEHQRRQGLAETTSPVAVSLRSDGSENLCTPQQSRTEKTMATWGGSTQCALDEEDEDGYLSEGVVRTDEEEEEEEQDASSNDNFSMYPPNSANHNSYNVKETKNRWKNNRPFSADGNYRPLAKTRQQNISMQRQENLRWVSELSYVEEKEQWQEQINQLKKQLDFSVNICQTLMQDQQTLSCLLQTLLTGPYSVMPSNVASPQVHLIMHQLNQCYTQLTWQQNNVQRLKQMLNELMRQQNQHPEKPGSKERGSSASHPSSPSLFCPFSFPSQPINLFNLPGFTNFSSFAPGMNFSPLFPSNFGDFSQNISTPTEQQQPLAQNSSGKTEYMAFPKPFESSSSIGAEKQRNQKQPEEEVENSRTSWLYDQEGDVEKPFIKTGFPVSVEKTTNNNRKNQLDTSRRRRQFDEESLESFSSMPDPLDPTTVTKTFKTRKASAQASLASKDKTPKSKSKKRHSTQLKSRVKNIGYESASMSSTCEPCKSKNRHLAQTEEPVQAKVFSRKNHEQLEKIIKYSRSTEISSETGSDFSMFEALRDTIYSEVATLISQNESRPHFLIELFHELQLLNTDYLRQRALYALQDIVSRHISENHEKGGENVKSGNSGTWIASNSELTPSESLATTDDETFEKNFERETHKISEQNDADNASVMSVSSNLEPFATDDLGNTVIHLDQALARMREYERMKTEAGSGTNVRCTCRSLEAEDGAAAPSTVANLEEAPIENHGSQQPVSEVSTVPCPRIDTQQLDRQIKAIMKEVIPFLKEHMDEVCSSQLLTSVRRMVLTLTQQNDESKEFVKFFHKQLGSILQDSLAKFAGRKLKDCGEDLLVEISEVLFNELAFFKLMQDLDNNSITVKQRCKRKIEAAGVIQSYAKEAKRILEGDHGSPAGEIDDEDKDKDETETVKQAQTSEMYDGDGPKNGRSDVSDQEEDEESEECPVSINLSKAETQALTNYGSGEDENEDEELEEFEEGPVDVQTSLQANTEATEDAEHDDQVLQHDFEKSGESKNVPSEQEPTTSKDDQDSIPVKPCYLNILENEQPLSSAVQKDALTTIDSSKQPNPLPLPLTEIETLVPTVKEVKSAQETPESSLAGSPDTESPVLVNDYEAESGNISQKSDEEDFVKVEDLPLKLTIYSEADLRKKMVEEEQKNHLSGEILCEMQTEELAGNSQTLKEPESVGAQSV</sequence>
<feature type="compositionally biased region" description="Polar residues" evidence="2">
    <location>
        <begin position="981"/>
        <end position="990"/>
    </location>
</feature>
<feature type="compositionally biased region" description="Basic and acidic residues" evidence="2">
    <location>
        <begin position="1301"/>
        <end position="1310"/>
    </location>
</feature>
<evidence type="ECO:0000256" key="1">
    <source>
        <dbReference type="SAM" id="Coils"/>
    </source>
</evidence>
<feature type="region of interest" description="Disordered" evidence="2">
    <location>
        <begin position="1"/>
        <end position="139"/>
    </location>
</feature>
<feature type="compositionally biased region" description="Polar residues" evidence="2">
    <location>
        <begin position="817"/>
        <end position="828"/>
    </location>
</feature>
<feature type="region of interest" description="Disordered" evidence="2">
    <location>
        <begin position="527"/>
        <end position="559"/>
    </location>
</feature>
<organism evidence="4">
    <name type="scientific">Ursus maritimus</name>
    <name type="common">Polar bear</name>
    <name type="synonym">Thalarctos maritimus</name>
    <dbReference type="NCBI Taxonomy" id="29073"/>
    <lineage>
        <taxon>Eukaryota</taxon>
        <taxon>Metazoa</taxon>
        <taxon>Chordata</taxon>
        <taxon>Craniata</taxon>
        <taxon>Vertebrata</taxon>
        <taxon>Euteleostomi</taxon>
        <taxon>Mammalia</taxon>
        <taxon>Eutheria</taxon>
        <taxon>Laurasiatheria</taxon>
        <taxon>Carnivora</taxon>
        <taxon>Caniformia</taxon>
        <taxon>Ursidae</taxon>
        <taxon>Ursus</taxon>
    </lineage>
</organism>
<feature type="compositionally biased region" description="Polar residues" evidence="2">
    <location>
        <begin position="471"/>
        <end position="487"/>
    </location>
</feature>
<feature type="compositionally biased region" description="Polar residues" evidence="2">
    <location>
        <begin position="116"/>
        <end position="132"/>
    </location>
</feature>
<feature type="region of interest" description="Disordered" evidence="2">
    <location>
        <begin position="455"/>
        <end position="493"/>
    </location>
</feature>
<feature type="region of interest" description="Disordered" evidence="2">
    <location>
        <begin position="711"/>
        <end position="760"/>
    </location>
</feature>
<feature type="compositionally biased region" description="Basic and acidic residues" evidence="2">
    <location>
        <begin position="336"/>
        <end position="350"/>
    </location>
</feature>
<feature type="compositionally biased region" description="Polar residues" evidence="2">
    <location>
        <begin position="1961"/>
        <end position="1971"/>
    </location>
</feature>
<evidence type="ECO:0000259" key="3">
    <source>
        <dbReference type="Pfam" id="PF15717"/>
    </source>
</evidence>
<feature type="region of interest" description="Disordered" evidence="2">
    <location>
        <begin position="1261"/>
        <end position="1321"/>
    </location>
</feature>
<feature type="coiled-coil region" evidence="1">
    <location>
        <begin position="1098"/>
        <end position="1125"/>
    </location>
</feature>
<feature type="region of interest" description="Disordered" evidence="2">
    <location>
        <begin position="631"/>
        <end position="655"/>
    </location>
</feature>
<dbReference type="GO" id="GO:0034454">
    <property type="term" value="P:microtubule anchoring at centrosome"/>
    <property type="evidence" value="ECO:0007669"/>
    <property type="project" value="InterPro"/>
</dbReference>
<feature type="coiled-coil region" evidence="1">
    <location>
        <begin position="841"/>
        <end position="878"/>
    </location>
</feature>
<feature type="compositionally biased region" description="Acidic residues" evidence="2">
    <location>
        <begin position="726"/>
        <end position="740"/>
    </location>
</feature>
<feature type="coiled-coil region" evidence="1">
    <location>
        <begin position="935"/>
        <end position="962"/>
    </location>
</feature>
<dbReference type="Pfam" id="PF15717">
    <property type="entry name" value="PCM1_C"/>
    <property type="match status" value="1"/>
</dbReference>
<dbReference type="InterPro" id="IPR024138">
    <property type="entry name" value="Pericentriolar_Pcm1"/>
</dbReference>
<feature type="compositionally biased region" description="Polar residues" evidence="2">
    <location>
        <begin position="1034"/>
        <end position="1055"/>
    </location>
</feature>
<feature type="compositionally biased region" description="Polar residues" evidence="2">
    <location>
        <begin position="1261"/>
        <end position="1282"/>
    </location>
</feature>
<keyword evidence="1" id="KW-0175">Coiled coil</keyword>
<feature type="compositionally biased region" description="Basic and acidic residues" evidence="2">
    <location>
        <begin position="43"/>
        <end position="61"/>
    </location>
</feature>
<feature type="compositionally biased region" description="Acidic residues" evidence="2">
    <location>
        <begin position="1911"/>
        <end position="1927"/>
    </location>
</feature>
<feature type="compositionally biased region" description="Polar residues" evidence="2">
    <location>
        <begin position="1895"/>
        <end position="1909"/>
    </location>
</feature>
<evidence type="ECO:0000313" key="4">
    <source>
        <dbReference type="Ensembl" id="ENSUMAP00000028984"/>
    </source>
</evidence>
<feature type="region of interest" description="Disordered" evidence="2">
    <location>
        <begin position="317"/>
        <end position="372"/>
    </location>
</feature>
<feature type="compositionally biased region" description="Polar residues" evidence="2">
    <location>
        <begin position="903"/>
        <end position="917"/>
    </location>
</feature>
<feature type="domain" description="Pericentriolar material 1 protein C-terminal" evidence="3">
    <location>
        <begin position="1481"/>
        <end position="2111"/>
    </location>
</feature>
<feature type="compositionally biased region" description="Basic and acidic residues" evidence="2">
    <location>
        <begin position="1947"/>
        <end position="1960"/>
    </location>
</feature>
<feature type="compositionally biased region" description="Basic and acidic residues" evidence="2">
    <location>
        <begin position="1870"/>
        <end position="1879"/>
    </location>
</feature>
<feature type="compositionally biased region" description="Polar residues" evidence="2">
    <location>
        <begin position="2037"/>
        <end position="2046"/>
    </location>
</feature>
<feature type="compositionally biased region" description="Basic and acidic residues" evidence="2">
    <location>
        <begin position="1198"/>
        <end position="1208"/>
    </location>
</feature>
<feature type="region of interest" description="Disordered" evidence="2">
    <location>
        <begin position="1194"/>
        <end position="1215"/>
    </location>
</feature>
<feature type="region of interest" description="Disordered" evidence="2">
    <location>
        <begin position="975"/>
        <end position="1074"/>
    </location>
</feature>
<dbReference type="GO" id="GO:1905515">
    <property type="term" value="P:non-motile cilium assembly"/>
    <property type="evidence" value="ECO:0007669"/>
    <property type="project" value="TreeGrafter"/>
</dbReference>
<protein>
    <submittedName>
        <fullName evidence="4">Pericentriolar material 1</fullName>
    </submittedName>
</protein>
<dbReference type="Ensembl" id="ENSUMAT00000034267.1">
    <property type="protein sequence ID" value="ENSUMAP00000028984.1"/>
    <property type="gene ID" value="ENSUMAG00000020733.1"/>
</dbReference>
<feature type="compositionally biased region" description="Polar residues" evidence="2">
    <location>
        <begin position="527"/>
        <end position="552"/>
    </location>
</feature>
<dbReference type="PANTHER" id="PTHR14164">
    <property type="entry name" value="PERICENTRIOLAR MATERIAL 1-RELATED"/>
    <property type="match status" value="1"/>
</dbReference>
<feature type="compositionally biased region" description="Polar residues" evidence="2">
    <location>
        <begin position="318"/>
        <end position="334"/>
    </location>
</feature>
<feature type="compositionally biased region" description="Acidic residues" evidence="2">
    <location>
        <begin position="1024"/>
        <end position="1033"/>
    </location>
</feature>
<evidence type="ECO:0000256" key="2">
    <source>
        <dbReference type="SAM" id="MobiDB-lite"/>
    </source>
</evidence>
<accession>A0A452V681</accession>
<dbReference type="GO" id="GO:0036064">
    <property type="term" value="C:ciliary basal body"/>
    <property type="evidence" value="ECO:0007669"/>
    <property type="project" value="TreeGrafter"/>
</dbReference>
<dbReference type="OMA" id="DDXNTVI"/>
<feature type="compositionally biased region" description="Acidic residues" evidence="2">
    <location>
        <begin position="634"/>
        <end position="643"/>
    </location>
</feature>
<dbReference type="PANTHER" id="PTHR14164:SF12">
    <property type="entry name" value="PERICENTRIOLAR MATERIAL 1 PROTEIN"/>
    <property type="match status" value="1"/>
</dbReference>
<feature type="region of interest" description="Disordered" evidence="2">
    <location>
        <begin position="2033"/>
        <end position="2055"/>
    </location>
</feature>
<feature type="compositionally biased region" description="Polar residues" evidence="2">
    <location>
        <begin position="1380"/>
        <end position="1397"/>
    </location>
</feature>
<feature type="compositionally biased region" description="Basic residues" evidence="2">
    <location>
        <begin position="351"/>
        <end position="360"/>
    </location>
</feature>
<proteinExistence type="predicted"/>
<feature type="region of interest" description="Disordered" evidence="2">
    <location>
        <begin position="1339"/>
        <end position="1417"/>
    </location>
</feature>
<dbReference type="InterPro" id="IPR031446">
    <property type="entry name" value="PCM1_C"/>
</dbReference>
<feature type="coiled-coil region" evidence="1">
    <location>
        <begin position="760"/>
        <end position="790"/>
    </location>
</feature>
<name>A0A452V681_URSMA</name>
<feature type="region of interest" description="Disordered" evidence="2">
    <location>
        <begin position="1833"/>
        <end position="1982"/>
    </location>
</feature>
<dbReference type="GeneTree" id="ENSGT00390000006641"/>